<dbReference type="Proteomes" id="UP001467690">
    <property type="component" value="Unassembled WGS sequence"/>
</dbReference>
<evidence type="ECO:0008006" key="4">
    <source>
        <dbReference type="Google" id="ProtNLM"/>
    </source>
</evidence>
<dbReference type="RefSeq" id="WP_350400915.1">
    <property type="nucleotide sequence ID" value="NZ_JBELOE010000093.1"/>
</dbReference>
<sequence>MKFKTPIHKTLLVFTFLFTLVSCGSGEPDVAQPGPAAIEFFEAIYNKQNLDQALKLATPQYGRILSHYHTAQRVQSVLFNRRYDKDKVEIEEDKGLRGQSLLSENAKRATVSLMLDGTYEGNRHRDLKHVVMVKQQGRWLVDKLKADVYR</sequence>
<feature type="chain" id="PRO_5047025713" description="DUF3828 domain-containing protein" evidence="1">
    <location>
        <begin position="25"/>
        <end position="150"/>
    </location>
</feature>
<keyword evidence="3" id="KW-1185">Reference proteome</keyword>
<dbReference type="PROSITE" id="PS51257">
    <property type="entry name" value="PROKAR_LIPOPROTEIN"/>
    <property type="match status" value="1"/>
</dbReference>
<protein>
    <recommendedName>
        <fullName evidence="4">DUF3828 domain-containing protein</fullName>
    </recommendedName>
</protein>
<reference evidence="2 3" key="1">
    <citation type="submission" date="2024-06" db="EMBL/GenBank/DDBJ databases">
        <authorList>
            <person name="Chen R.Y."/>
        </authorList>
    </citation>
    <scope>NUCLEOTIDE SEQUENCE [LARGE SCALE GENOMIC DNA]</scope>
    <source>
        <strain evidence="2 3">D2</strain>
    </source>
</reference>
<keyword evidence="1" id="KW-0732">Signal</keyword>
<comment type="caution">
    <text evidence="2">The sequence shown here is derived from an EMBL/GenBank/DDBJ whole genome shotgun (WGS) entry which is preliminary data.</text>
</comment>
<name>A0ABV1REA5_9ALTE</name>
<proteinExistence type="predicted"/>
<evidence type="ECO:0000256" key="1">
    <source>
        <dbReference type="SAM" id="SignalP"/>
    </source>
</evidence>
<gene>
    <name evidence="2" type="ORF">ABS311_05075</name>
</gene>
<dbReference type="EMBL" id="JBELOE010000093">
    <property type="protein sequence ID" value="MER2491251.1"/>
    <property type="molecule type" value="Genomic_DNA"/>
</dbReference>
<organism evidence="2 3">
    <name type="scientific">Catenovulum sediminis</name>
    <dbReference type="NCBI Taxonomy" id="1740262"/>
    <lineage>
        <taxon>Bacteria</taxon>
        <taxon>Pseudomonadati</taxon>
        <taxon>Pseudomonadota</taxon>
        <taxon>Gammaproteobacteria</taxon>
        <taxon>Alteromonadales</taxon>
        <taxon>Alteromonadaceae</taxon>
        <taxon>Catenovulum</taxon>
    </lineage>
</organism>
<feature type="signal peptide" evidence="1">
    <location>
        <begin position="1"/>
        <end position="24"/>
    </location>
</feature>
<evidence type="ECO:0000313" key="3">
    <source>
        <dbReference type="Proteomes" id="UP001467690"/>
    </source>
</evidence>
<accession>A0ABV1REA5</accession>
<evidence type="ECO:0000313" key="2">
    <source>
        <dbReference type="EMBL" id="MER2491251.1"/>
    </source>
</evidence>